<comment type="caution">
    <text evidence="3">The sequence shown here is derived from an EMBL/GenBank/DDBJ whole genome shotgun (WGS) entry which is preliminary data.</text>
</comment>
<dbReference type="Proteomes" id="UP001144280">
    <property type="component" value="Unassembled WGS sequence"/>
</dbReference>
<comment type="similarity">
    <text evidence="1">Belongs to the PemK/MazF family.</text>
</comment>
<dbReference type="SUPFAM" id="SSF50118">
    <property type="entry name" value="Cell growth inhibitor/plasmid maintenance toxic component"/>
    <property type="match status" value="1"/>
</dbReference>
<accession>A0ABQ5QVR6</accession>
<evidence type="ECO:0000313" key="3">
    <source>
        <dbReference type="EMBL" id="GLH98357.1"/>
    </source>
</evidence>
<gene>
    <name evidence="3" type="primary">mazF1</name>
    <name evidence="3" type="ORF">Pa4123_36320</name>
</gene>
<proteinExistence type="inferred from homology"/>
<dbReference type="InterPro" id="IPR011067">
    <property type="entry name" value="Plasmid_toxin/cell-grow_inhib"/>
</dbReference>
<evidence type="ECO:0000256" key="2">
    <source>
        <dbReference type="ARBA" id="ARBA00022649"/>
    </source>
</evidence>
<protein>
    <submittedName>
        <fullName evidence="3">Endoribonuclease MazF1</fullName>
    </submittedName>
</protein>
<dbReference type="PANTHER" id="PTHR33988">
    <property type="entry name" value="ENDORIBONUCLEASE MAZF-RELATED"/>
    <property type="match status" value="1"/>
</dbReference>
<dbReference type="InterPro" id="IPR003477">
    <property type="entry name" value="PemK-like"/>
</dbReference>
<keyword evidence="4" id="KW-1185">Reference proteome</keyword>
<dbReference type="EMBL" id="BSDI01000016">
    <property type="protein sequence ID" value="GLH98357.1"/>
    <property type="molecule type" value="Genomic_DNA"/>
</dbReference>
<evidence type="ECO:0000313" key="4">
    <source>
        <dbReference type="Proteomes" id="UP001144280"/>
    </source>
</evidence>
<reference evidence="3" key="1">
    <citation type="submission" date="2022-12" db="EMBL/GenBank/DDBJ databases">
        <title>New Phytohabitans aurantiacus sp. RD004123 nov., an actinomycete isolated from soil.</title>
        <authorList>
            <person name="Triningsih D.W."/>
            <person name="Harunari E."/>
            <person name="Igarashi Y."/>
        </authorList>
    </citation>
    <scope>NUCLEOTIDE SEQUENCE</scope>
    <source>
        <strain evidence="3">RD004123</strain>
    </source>
</reference>
<dbReference type="RefSeq" id="WP_281897156.1">
    <property type="nucleotide sequence ID" value="NZ_BSDI01000016.1"/>
</dbReference>
<dbReference type="PANTHER" id="PTHR33988:SF2">
    <property type="entry name" value="ENDORIBONUCLEASE MAZF"/>
    <property type="match status" value="1"/>
</dbReference>
<dbReference type="Pfam" id="PF02452">
    <property type="entry name" value="PemK_toxin"/>
    <property type="match status" value="1"/>
</dbReference>
<evidence type="ECO:0000256" key="1">
    <source>
        <dbReference type="ARBA" id="ARBA00007521"/>
    </source>
</evidence>
<organism evidence="3 4">
    <name type="scientific">Phytohabitans aurantiacus</name>
    <dbReference type="NCBI Taxonomy" id="3016789"/>
    <lineage>
        <taxon>Bacteria</taxon>
        <taxon>Bacillati</taxon>
        <taxon>Actinomycetota</taxon>
        <taxon>Actinomycetes</taxon>
        <taxon>Micromonosporales</taxon>
        <taxon>Micromonosporaceae</taxon>
    </lineage>
</organism>
<keyword evidence="2" id="KW-1277">Toxin-antitoxin system</keyword>
<name>A0ABQ5QVR6_9ACTN</name>
<sequence>MDPARGQVYWAEVGGIGRKPWLVVSNNRRNKHLQSVLAVRITTTDRHAGMPTVVPLSQDDPLVGYVVCDDLGPVYRDEIVEAAGALSGRTMLAVNAALRVALGIAI</sequence>
<dbReference type="Gene3D" id="2.30.30.110">
    <property type="match status" value="1"/>
</dbReference>